<evidence type="ECO:0000256" key="1">
    <source>
        <dbReference type="ARBA" id="ARBA00006040"/>
    </source>
</evidence>
<dbReference type="InterPro" id="IPR034005">
    <property type="entry name" value="M3A_DCP"/>
</dbReference>
<evidence type="ECO:0000313" key="10">
    <source>
        <dbReference type="Proteomes" id="UP000236732"/>
    </source>
</evidence>
<evidence type="ECO:0000256" key="6">
    <source>
        <dbReference type="ARBA" id="ARBA00023049"/>
    </source>
</evidence>
<evidence type="ECO:0000256" key="7">
    <source>
        <dbReference type="RuleBase" id="RU003435"/>
    </source>
</evidence>
<evidence type="ECO:0000256" key="2">
    <source>
        <dbReference type="ARBA" id="ARBA00022670"/>
    </source>
</evidence>
<keyword evidence="2 7" id="KW-0645">Protease</keyword>
<accession>A0A1H6E801</accession>
<dbReference type="GO" id="GO:0004222">
    <property type="term" value="F:metalloendopeptidase activity"/>
    <property type="evidence" value="ECO:0007669"/>
    <property type="project" value="InterPro"/>
</dbReference>
<reference evidence="9 10" key="1">
    <citation type="submission" date="2016-10" db="EMBL/GenBank/DDBJ databases">
        <authorList>
            <person name="de Groot N.N."/>
        </authorList>
    </citation>
    <scope>NUCLEOTIDE SEQUENCE [LARGE SCALE GENOMIC DNA]</scope>
    <source>
        <strain evidence="9 10">CGMCC 4.7037</strain>
    </source>
</reference>
<comment type="similarity">
    <text evidence="1 7">Belongs to the peptidase M3 family.</text>
</comment>
<dbReference type="GO" id="GO:0004180">
    <property type="term" value="F:carboxypeptidase activity"/>
    <property type="evidence" value="ECO:0007669"/>
    <property type="project" value="TreeGrafter"/>
</dbReference>
<keyword evidence="4 7" id="KW-0378">Hydrolase</keyword>
<organism evidence="9 10">
    <name type="scientific">Nonomuraea solani</name>
    <dbReference type="NCBI Taxonomy" id="1144553"/>
    <lineage>
        <taxon>Bacteria</taxon>
        <taxon>Bacillati</taxon>
        <taxon>Actinomycetota</taxon>
        <taxon>Actinomycetes</taxon>
        <taxon>Streptosporangiales</taxon>
        <taxon>Streptosporangiaceae</taxon>
        <taxon>Nonomuraea</taxon>
    </lineage>
</organism>
<proteinExistence type="inferred from homology"/>
<keyword evidence="10" id="KW-1185">Reference proteome</keyword>
<dbReference type="GO" id="GO:0046872">
    <property type="term" value="F:metal ion binding"/>
    <property type="evidence" value="ECO:0007669"/>
    <property type="project" value="UniProtKB-UniRule"/>
</dbReference>
<dbReference type="RefSeq" id="WP_103959067.1">
    <property type="nucleotide sequence ID" value="NZ_FNVT01000008.1"/>
</dbReference>
<evidence type="ECO:0000256" key="4">
    <source>
        <dbReference type="ARBA" id="ARBA00022801"/>
    </source>
</evidence>
<dbReference type="EMBL" id="FNVT01000008">
    <property type="protein sequence ID" value="SEG93958.1"/>
    <property type="molecule type" value="Genomic_DNA"/>
</dbReference>
<keyword evidence="6 7" id="KW-0482">Metalloprotease</keyword>
<dbReference type="Pfam" id="PF01432">
    <property type="entry name" value="Peptidase_M3"/>
    <property type="match status" value="1"/>
</dbReference>
<dbReference type="FunFam" id="3.40.390.10:FF:000009">
    <property type="entry name" value="Oligopeptidase A"/>
    <property type="match status" value="1"/>
</dbReference>
<gene>
    <name evidence="9" type="ORF">SAMN05444920_108245</name>
</gene>
<name>A0A1H6E801_9ACTN</name>
<dbReference type="PANTHER" id="PTHR43660:SF1">
    <property type="entry name" value="DIPEPTIDYL CARBOXYPEPTIDASE"/>
    <property type="match status" value="1"/>
</dbReference>
<sequence length="656" mass="73594">MAENPFFAPSELPYELPPFADVREEHYLPAFERGMAVQLAEVDAIANSTEPPTFDNTIAGLERSGRVLDRTATVFFSIASSNSSDGVMEIEKQISPQLTRHNDAIRLNRALWARIKQVTAEGPEESWLLEKYRDDFIRAGADLSEPEQDRLRALNEELSKLSTEFAQSLLKASTESALVVHDPKELDGLDAARVDSLRQDDGTYVLPLLNYTAQPALAQLTDRDVRRRLYELSVGRAPGNFERAARMAALRAERAALLGFPSHAAYSVADQTAKSVEAVEEMLGQLVGPAVRNAKKEAEALAEQAGFAIEPWDWSYYSEKVRQARYDFDGAAMRPYFELNRVFRDGVFFAATKLYGVTFAERPDLGGYHPDVTVFEVFNEDETRLGLFVLDPYARAGKRGGAWMNNLVDQSFLFALRPVVMNNLNVTKPASGPTLLTYDEVNTAFHEFGHALHGLFSQVRYPRVSGTSVPRDFVEYPSQVNEMWVTWPEVLANYAKHHETGEPMPAELVEKLQAAEKFNQGFKTVEYLAATLLDWSWHKLAPGETVSDPEAFEATALEAAQIAFPPVRPRYRTNYFQHIFAGGYSAGYYSYIWSEVLDAESVEWFKENGGLTRANGDHFRRELLSLGGSLDPLTAFRNFRGREASIQPLLARRGLI</sequence>
<dbReference type="InterPro" id="IPR045090">
    <property type="entry name" value="Pept_M3A_M3B"/>
</dbReference>
<dbReference type="SUPFAM" id="SSF55486">
    <property type="entry name" value="Metalloproteases ('zincins'), catalytic domain"/>
    <property type="match status" value="1"/>
</dbReference>
<feature type="domain" description="Peptidase M3A/M3B catalytic" evidence="8">
    <location>
        <begin position="217"/>
        <end position="654"/>
    </location>
</feature>
<evidence type="ECO:0000259" key="8">
    <source>
        <dbReference type="Pfam" id="PF01432"/>
    </source>
</evidence>
<dbReference type="OrthoDB" id="9773538at2"/>
<dbReference type="GO" id="GO:0006508">
    <property type="term" value="P:proteolysis"/>
    <property type="evidence" value="ECO:0007669"/>
    <property type="project" value="UniProtKB-KW"/>
</dbReference>
<dbReference type="AlphaFoldDB" id="A0A1H6E801"/>
<dbReference type="GO" id="GO:0005829">
    <property type="term" value="C:cytosol"/>
    <property type="evidence" value="ECO:0007669"/>
    <property type="project" value="TreeGrafter"/>
</dbReference>
<keyword evidence="3 7" id="KW-0479">Metal-binding</keyword>
<comment type="cofactor">
    <cofactor evidence="7">
        <name>Zn(2+)</name>
        <dbReference type="ChEBI" id="CHEBI:29105"/>
    </cofactor>
    <text evidence="7">Binds 1 zinc ion.</text>
</comment>
<dbReference type="Proteomes" id="UP000236732">
    <property type="component" value="Unassembled WGS sequence"/>
</dbReference>
<keyword evidence="5 7" id="KW-0862">Zinc</keyword>
<evidence type="ECO:0000256" key="3">
    <source>
        <dbReference type="ARBA" id="ARBA00022723"/>
    </source>
</evidence>
<dbReference type="PANTHER" id="PTHR43660">
    <property type="entry name" value="DIPEPTIDYL CARBOXYPEPTIDASE"/>
    <property type="match status" value="1"/>
</dbReference>
<dbReference type="Gene3D" id="1.10.1370.40">
    <property type="match status" value="3"/>
</dbReference>
<dbReference type="InterPro" id="IPR001567">
    <property type="entry name" value="Pept_M3A_M3B_dom"/>
</dbReference>
<evidence type="ECO:0000313" key="9">
    <source>
        <dbReference type="EMBL" id="SEG93958.1"/>
    </source>
</evidence>
<protein>
    <submittedName>
        <fullName evidence="9">Peptidyl-dipeptidase Dcp</fullName>
    </submittedName>
</protein>
<evidence type="ECO:0000256" key="5">
    <source>
        <dbReference type="ARBA" id="ARBA00022833"/>
    </source>
</evidence>
<dbReference type="CDD" id="cd06456">
    <property type="entry name" value="M3A_DCP"/>
    <property type="match status" value="1"/>
</dbReference>